<sequence>MPMIFSEEDLQRIAEPHLHGYGAAVAEEARSALGGGASGIAEEAPAEAARDARDERGPFREAAAEAAPIVCASTRRIVLISPYPNLLHELIRDLSAACYDVLVFHRVDDLVLHSLQADLYLLDAGAANVLSSDPGFRTFIADPAKRRRALAIKPQRGQTAYGGKAARQAAESWQLAAAAPHEMLERIGQHLLRERSAHAAADEGLPGFKDLVVDTKRMAVFRSGSRVDLTKTEYELLLHFILAEGAVLTRDHLMEEIWGAAFFGNSNVVDVHVKSLRRKLGDSAVSPSYIETVRGVGYRLAD</sequence>
<comment type="subcellular location">
    <subcellularLocation>
        <location evidence="1">Cytoplasm</location>
    </subcellularLocation>
</comment>
<dbReference type="GO" id="GO:0000976">
    <property type="term" value="F:transcription cis-regulatory region binding"/>
    <property type="evidence" value="ECO:0007669"/>
    <property type="project" value="TreeGrafter"/>
</dbReference>
<gene>
    <name evidence="9" type="ORF">B8V81_0416</name>
</gene>
<protein>
    <submittedName>
        <fullName evidence="9">Phosphate regulon transcriptional regulatory protein PhoB (SphR)</fullName>
    </submittedName>
</protein>
<evidence type="ECO:0000256" key="4">
    <source>
        <dbReference type="ARBA" id="ARBA00023015"/>
    </source>
</evidence>
<evidence type="ECO:0000256" key="7">
    <source>
        <dbReference type="PROSITE-ProRule" id="PRU01091"/>
    </source>
</evidence>
<keyword evidence="6" id="KW-0804">Transcription</keyword>
<keyword evidence="5 7" id="KW-0238">DNA-binding</keyword>
<dbReference type="Pfam" id="PF00486">
    <property type="entry name" value="Trans_reg_C"/>
    <property type="match status" value="1"/>
</dbReference>
<dbReference type="GO" id="GO:0005829">
    <property type="term" value="C:cytosol"/>
    <property type="evidence" value="ECO:0007669"/>
    <property type="project" value="TreeGrafter"/>
</dbReference>
<dbReference type="RefSeq" id="WP_180968355.1">
    <property type="nucleotide sequence ID" value="NZ_NFEZ01000001.1"/>
</dbReference>
<dbReference type="AlphaFoldDB" id="A0A2N5ND59"/>
<evidence type="ECO:0000313" key="10">
    <source>
        <dbReference type="Proteomes" id="UP000234789"/>
    </source>
</evidence>
<keyword evidence="2" id="KW-0597">Phosphoprotein</keyword>
<dbReference type="SMART" id="SM00862">
    <property type="entry name" value="Trans_reg_C"/>
    <property type="match status" value="1"/>
</dbReference>
<dbReference type="PANTHER" id="PTHR48111">
    <property type="entry name" value="REGULATOR OF RPOS"/>
    <property type="match status" value="1"/>
</dbReference>
<feature type="DNA-binding region" description="OmpR/PhoB-type" evidence="7">
    <location>
        <begin position="203"/>
        <end position="302"/>
    </location>
</feature>
<name>A0A2N5ND59_9BACL</name>
<evidence type="ECO:0000256" key="5">
    <source>
        <dbReference type="ARBA" id="ARBA00023125"/>
    </source>
</evidence>
<accession>A0A2N5ND59</accession>
<dbReference type="Gene3D" id="1.10.10.10">
    <property type="entry name" value="Winged helix-like DNA-binding domain superfamily/Winged helix DNA-binding domain"/>
    <property type="match status" value="1"/>
</dbReference>
<feature type="domain" description="OmpR/PhoB-type" evidence="8">
    <location>
        <begin position="203"/>
        <end position="302"/>
    </location>
</feature>
<dbReference type="PANTHER" id="PTHR48111:SF1">
    <property type="entry name" value="TWO-COMPONENT RESPONSE REGULATOR ORR33"/>
    <property type="match status" value="1"/>
</dbReference>
<dbReference type="InterPro" id="IPR016032">
    <property type="entry name" value="Sig_transdc_resp-reg_C-effctor"/>
</dbReference>
<proteinExistence type="predicted"/>
<evidence type="ECO:0000256" key="2">
    <source>
        <dbReference type="ARBA" id="ARBA00022553"/>
    </source>
</evidence>
<evidence type="ECO:0000256" key="3">
    <source>
        <dbReference type="ARBA" id="ARBA00023012"/>
    </source>
</evidence>
<evidence type="ECO:0000259" key="8">
    <source>
        <dbReference type="PROSITE" id="PS51755"/>
    </source>
</evidence>
<dbReference type="GO" id="GO:0000156">
    <property type="term" value="F:phosphorelay response regulator activity"/>
    <property type="evidence" value="ECO:0007669"/>
    <property type="project" value="TreeGrafter"/>
</dbReference>
<evidence type="ECO:0000256" key="1">
    <source>
        <dbReference type="ARBA" id="ARBA00004496"/>
    </source>
</evidence>
<dbReference type="GO" id="GO:0032993">
    <property type="term" value="C:protein-DNA complex"/>
    <property type="evidence" value="ECO:0007669"/>
    <property type="project" value="TreeGrafter"/>
</dbReference>
<comment type="caution">
    <text evidence="9">The sequence shown here is derived from an EMBL/GenBank/DDBJ whole genome shotgun (WGS) entry which is preliminary data.</text>
</comment>
<reference evidence="9 10" key="1">
    <citation type="submission" date="2017-05" db="EMBL/GenBank/DDBJ databases">
        <title>Functional genome analysis of Paenibacillus pasadenensis strain R16: insights on endophytic life style and antifungal activity.</title>
        <authorList>
            <person name="Passera A."/>
            <person name="Marcolungo L."/>
            <person name="Casati P."/>
            <person name="Brasca M."/>
            <person name="Quaglino F."/>
            <person name="Delledonne M."/>
        </authorList>
    </citation>
    <scope>NUCLEOTIDE SEQUENCE [LARGE SCALE GENOMIC DNA]</scope>
    <source>
        <strain evidence="9 10">R16</strain>
    </source>
</reference>
<keyword evidence="10" id="KW-1185">Reference proteome</keyword>
<dbReference type="GO" id="GO:0006355">
    <property type="term" value="P:regulation of DNA-templated transcription"/>
    <property type="evidence" value="ECO:0007669"/>
    <property type="project" value="InterPro"/>
</dbReference>
<dbReference type="Proteomes" id="UP000234789">
    <property type="component" value="Unassembled WGS sequence"/>
</dbReference>
<evidence type="ECO:0000313" key="9">
    <source>
        <dbReference type="EMBL" id="PLT48284.1"/>
    </source>
</evidence>
<dbReference type="EMBL" id="NFEZ01000001">
    <property type="protein sequence ID" value="PLT48284.1"/>
    <property type="molecule type" value="Genomic_DNA"/>
</dbReference>
<keyword evidence="3" id="KW-0902">Two-component regulatory system</keyword>
<keyword evidence="4" id="KW-0805">Transcription regulation</keyword>
<dbReference type="CDD" id="cd00383">
    <property type="entry name" value="trans_reg_C"/>
    <property type="match status" value="1"/>
</dbReference>
<dbReference type="InterPro" id="IPR036388">
    <property type="entry name" value="WH-like_DNA-bd_sf"/>
</dbReference>
<evidence type="ECO:0000256" key="6">
    <source>
        <dbReference type="ARBA" id="ARBA00023163"/>
    </source>
</evidence>
<dbReference type="FunFam" id="1.10.10.10:FF:000018">
    <property type="entry name" value="DNA-binding response regulator ResD"/>
    <property type="match status" value="1"/>
</dbReference>
<dbReference type="InterPro" id="IPR001867">
    <property type="entry name" value="OmpR/PhoB-type_DNA-bd"/>
</dbReference>
<dbReference type="PROSITE" id="PS51755">
    <property type="entry name" value="OMPR_PHOB"/>
    <property type="match status" value="1"/>
</dbReference>
<dbReference type="SUPFAM" id="SSF46894">
    <property type="entry name" value="C-terminal effector domain of the bipartite response regulators"/>
    <property type="match status" value="1"/>
</dbReference>
<dbReference type="InterPro" id="IPR039420">
    <property type="entry name" value="WalR-like"/>
</dbReference>
<organism evidence="9 10">
    <name type="scientific">Paenibacillus pasadenensis</name>
    <dbReference type="NCBI Taxonomy" id="217090"/>
    <lineage>
        <taxon>Bacteria</taxon>
        <taxon>Bacillati</taxon>
        <taxon>Bacillota</taxon>
        <taxon>Bacilli</taxon>
        <taxon>Bacillales</taxon>
        <taxon>Paenibacillaceae</taxon>
        <taxon>Paenibacillus</taxon>
    </lineage>
</organism>